<evidence type="ECO:0000313" key="11">
    <source>
        <dbReference type="Proteomes" id="UP000799302"/>
    </source>
</evidence>
<dbReference type="InterPro" id="IPR047187">
    <property type="entry name" value="SF1_C_Upf1"/>
</dbReference>
<keyword evidence="11" id="KW-1185">Reference proteome</keyword>
<evidence type="ECO:0000256" key="3">
    <source>
        <dbReference type="ARBA" id="ARBA00022723"/>
    </source>
</evidence>
<gene>
    <name evidence="10" type="ORF">BT63DRAFT_180528</name>
</gene>
<proteinExistence type="predicted"/>
<dbReference type="GO" id="GO:0002376">
    <property type="term" value="P:immune system process"/>
    <property type="evidence" value="ECO:0007669"/>
    <property type="project" value="UniProtKB-KW"/>
</dbReference>
<dbReference type="Pfam" id="PF13087">
    <property type="entry name" value="AAA_12"/>
    <property type="match status" value="1"/>
</dbReference>
<dbReference type="FunFam" id="3.40.50.300:FF:001660">
    <property type="entry name" value="NF-X1 finger and helicase protein, putative"/>
    <property type="match status" value="1"/>
</dbReference>
<dbReference type="Pfam" id="PF20173">
    <property type="entry name" value="ZnF_RZ-type"/>
    <property type="match status" value="1"/>
</dbReference>
<evidence type="ECO:0000313" key="10">
    <source>
        <dbReference type="EMBL" id="KAF2671812.1"/>
    </source>
</evidence>
<evidence type="ECO:0000256" key="7">
    <source>
        <dbReference type="ARBA" id="ARBA00022833"/>
    </source>
</evidence>
<dbReference type="Proteomes" id="UP000799302">
    <property type="component" value="Unassembled WGS sequence"/>
</dbReference>
<dbReference type="GO" id="GO:0031048">
    <property type="term" value="P:regulatory ncRNA-mediated heterochromatin formation"/>
    <property type="evidence" value="ECO:0007669"/>
    <property type="project" value="TreeGrafter"/>
</dbReference>
<dbReference type="InterPro" id="IPR041679">
    <property type="entry name" value="DNA2/NAM7-like_C"/>
</dbReference>
<dbReference type="CDD" id="cd06008">
    <property type="entry name" value="NF-X1-zinc-finger"/>
    <property type="match status" value="1"/>
</dbReference>
<keyword evidence="6" id="KW-0067">ATP-binding</keyword>
<reference evidence="10" key="1">
    <citation type="journal article" date="2020" name="Stud. Mycol.">
        <title>101 Dothideomycetes genomes: a test case for predicting lifestyles and emergence of pathogens.</title>
        <authorList>
            <person name="Haridas S."/>
            <person name="Albert R."/>
            <person name="Binder M."/>
            <person name="Bloem J."/>
            <person name="Labutti K."/>
            <person name="Salamov A."/>
            <person name="Andreopoulos B."/>
            <person name="Baker S."/>
            <person name="Barry K."/>
            <person name="Bills G."/>
            <person name="Bluhm B."/>
            <person name="Cannon C."/>
            <person name="Castanera R."/>
            <person name="Culley D."/>
            <person name="Daum C."/>
            <person name="Ezra D."/>
            <person name="Gonzalez J."/>
            <person name="Henrissat B."/>
            <person name="Kuo A."/>
            <person name="Liang C."/>
            <person name="Lipzen A."/>
            <person name="Lutzoni F."/>
            <person name="Magnuson J."/>
            <person name="Mondo S."/>
            <person name="Nolan M."/>
            <person name="Ohm R."/>
            <person name="Pangilinan J."/>
            <person name="Park H.-J."/>
            <person name="Ramirez L."/>
            <person name="Alfaro M."/>
            <person name="Sun H."/>
            <person name="Tritt A."/>
            <person name="Yoshinaga Y."/>
            <person name="Zwiers L.-H."/>
            <person name="Turgeon B."/>
            <person name="Goodwin S."/>
            <person name="Spatafora J."/>
            <person name="Crous P."/>
            <person name="Grigoriev I."/>
        </authorList>
    </citation>
    <scope>NUCLEOTIDE SEQUENCE</scope>
    <source>
        <strain evidence="10">CBS 115976</strain>
    </source>
</reference>
<dbReference type="GO" id="GO:0031380">
    <property type="term" value="C:nuclear RNA-directed RNA polymerase complex"/>
    <property type="evidence" value="ECO:0007669"/>
    <property type="project" value="TreeGrafter"/>
</dbReference>
<dbReference type="Gene3D" id="3.40.50.300">
    <property type="entry name" value="P-loop containing nucleotide triphosphate hydrolases"/>
    <property type="match status" value="2"/>
</dbReference>
<dbReference type="Pfam" id="PF13086">
    <property type="entry name" value="AAA_11"/>
    <property type="match status" value="1"/>
</dbReference>
<dbReference type="PANTHER" id="PTHR10887:SF445">
    <property type="entry name" value="NFX1-TYPE ZINC FINGER-CONTAINING PROTEIN 1"/>
    <property type="match status" value="1"/>
</dbReference>
<dbReference type="GO" id="GO:0008270">
    <property type="term" value="F:zinc ion binding"/>
    <property type="evidence" value="ECO:0007669"/>
    <property type="project" value="UniProtKB-KW"/>
</dbReference>
<organism evidence="10 11">
    <name type="scientific">Microthyrium microscopicum</name>
    <dbReference type="NCBI Taxonomy" id="703497"/>
    <lineage>
        <taxon>Eukaryota</taxon>
        <taxon>Fungi</taxon>
        <taxon>Dikarya</taxon>
        <taxon>Ascomycota</taxon>
        <taxon>Pezizomycotina</taxon>
        <taxon>Dothideomycetes</taxon>
        <taxon>Dothideomycetes incertae sedis</taxon>
        <taxon>Microthyriales</taxon>
        <taxon>Microthyriaceae</taxon>
        <taxon>Microthyrium</taxon>
    </lineage>
</organism>
<comment type="subcellular location">
    <subcellularLocation>
        <location evidence="1">Cytoplasm</location>
    </subcellularLocation>
</comment>
<evidence type="ECO:0000259" key="9">
    <source>
        <dbReference type="PROSITE" id="PS51981"/>
    </source>
</evidence>
<dbReference type="PROSITE" id="PS51981">
    <property type="entry name" value="ZF_RZ"/>
    <property type="match status" value="1"/>
</dbReference>
<keyword evidence="6" id="KW-0547">Nucleotide-binding</keyword>
<dbReference type="InterPro" id="IPR000967">
    <property type="entry name" value="Znf_NFX1"/>
</dbReference>
<keyword evidence="2" id="KW-0963">Cytoplasm</keyword>
<dbReference type="SMART" id="SM00438">
    <property type="entry name" value="ZnF_NFX"/>
    <property type="match status" value="4"/>
</dbReference>
<dbReference type="InterPro" id="IPR041677">
    <property type="entry name" value="DNA2/NAM7_AAA_11"/>
</dbReference>
<dbReference type="GO" id="GO:0005737">
    <property type="term" value="C:cytoplasm"/>
    <property type="evidence" value="ECO:0007669"/>
    <property type="project" value="UniProtKB-SubCell"/>
</dbReference>
<evidence type="ECO:0000256" key="8">
    <source>
        <dbReference type="ARBA" id="ARBA00022859"/>
    </source>
</evidence>
<evidence type="ECO:0000256" key="1">
    <source>
        <dbReference type="ARBA" id="ARBA00004496"/>
    </source>
</evidence>
<dbReference type="PANTHER" id="PTHR10887">
    <property type="entry name" value="DNA2/NAM7 HELICASE FAMILY"/>
    <property type="match status" value="1"/>
</dbReference>
<keyword evidence="3" id="KW-0479">Metal-binding</keyword>
<evidence type="ECO:0000256" key="4">
    <source>
        <dbReference type="ARBA" id="ARBA00022737"/>
    </source>
</evidence>
<keyword evidence="4" id="KW-0677">Repeat</keyword>
<keyword evidence="5" id="KW-0863">Zinc-finger</keyword>
<protein>
    <recommendedName>
        <fullName evidence="9">RZ-type domain-containing protein</fullName>
    </recommendedName>
</protein>
<evidence type="ECO:0000256" key="6">
    <source>
        <dbReference type="ARBA" id="ARBA00022806"/>
    </source>
</evidence>
<keyword evidence="8" id="KW-0391">Immunity</keyword>
<feature type="domain" description="RZ-type" evidence="9">
    <location>
        <begin position="1050"/>
        <end position="1125"/>
    </location>
</feature>
<keyword evidence="7" id="KW-0862">Zinc</keyword>
<dbReference type="InterPro" id="IPR046439">
    <property type="entry name" value="ZF_RZ_dom"/>
</dbReference>
<dbReference type="AlphaFoldDB" id="A0A6A6UHZ6"/>
<keyword evidence="6" id="KW-0347">Helicase</keyword>
<keyword evidence="6" id="KW-0378">Hydrolase</keyword>
<name>A0A6A6UHZ6_9PEZI</name>
<dbReference type="GO" id="GO:0004386">
    <property type="term" value="F:helicase activity"/>
    <property type="evidence" value="ECO:0007669"/>
    <property type="project" value="InterPro"/>
</dbReference>
<dbReference type="InterPro" id="IPR027417">
    <property type="entry name" value="P-loop_NTPase"/>
</dbReference>
<dbReference type="EMBL" id="MU004232">
    <property type="protein sequence ID" value="KAF2671812.1"/>
    <property type="molecule type" value="Genomic_DNA"/>
</dbReference>
<dbReference type="OrthoDB" id="2423195at2759"/>
<sequence>MMDKAFEKWLSRAPIRQEQRQQWAMQVKEKLIPKLCASLKDFVVARRKLDRFRSEQRFRCLQQATIIGVTSTGLARNLELLRRLSSKVIVIEEAGELLESHTITSFLPSVEHVILIGDHMQLRPKVDNYELSRESRQGAKYSLDVSLFERLVMPTEGYRAVKLKFSTLETQRRMHPSISRLIRKELYPSLQDSPQVNQYPEVNGMKRRLFWLDHAEFEGGADDEQTTTHWNEHEIDMTVALVSHLIKQGTYSSENLAVLTPYLGQLQRLRERMQSQFEIVVSDRDEEDLVQKGLEITTSDSEEIPVSTTAKISMAKAIRLATVDNFQGEEAQVVVISLVRSNREGKVGFLRTSNRINVLLSRAKHGMYIIGNATTARTVPFWDQTLRTLEAEGLVGTSLELACPRHPNTPIQVSNPEDFAMFSPEGGCKLPCHQRLECGHVCVRACHSDVMHAAVRCLEPCPKQLKCKHVCPKQCWQPCEKDCKVPIGMADDFALPCGHHIDTLECRYAEEPDRYKCKVRVTKVVPGCLHSIETDCHVKLDAQDFKCNARCSTPLPCGHTCNKACHLCRKKYGKTDHTQCDKVCGRDYACGHSCRKKCHGEIPCPPCEAPCATRCSHSRCPKPCSAPCAPCVAEDCTNRCDHGNNCSMPCAAPCNNLPCSERCDKLLDCGHQCPSLCSEPCPGKKFCQVCSEDTVKDQVVDQIEHGTYREINLEESPVIVAPCGHLYTVQTLDGWMEMSTHYEVEGHNIKAILATSTPFSVKEMKACMYCRGFLGTINRYSRILRRAFLDEVTKKFISDSNSKLAGFMERYYDEQDNLAKTPSAAGSDITAYVRPYLSGPIVLQGLPDQQMNRLRKFGARRHADMLKLHGELWRFKKQVSVDEQPFKRVHDRVETLRAQGGTVDELKMQPELIQTGMEVKVHALLVRCELFLIQDTLEVRKEGPAHPLMGDISVNLKRNVEGCEKLIAAAQNAFMPLQLTEGHIFAAQYIALWMSYVENDKRNELRGQGEKHITEAEEAMKKISGSTSGLREMIDAVNIALNGGVFYQPVTSDEMRAVYQAMRTEFLGTGHWYTCVNGHPFTVGECGMPMQQALCPECGEHVGGAHHQPVEGVQRAESIEQQFGRLNID</sequence>
<accession>A0A6A6UHZ6</accession>
<dbReference type="InterPro" id="IPR045055">
    <property type="entry name" value="DNA2/NAM7-like"/>
</dbReference>
<dbReference type="SUPFAM" id="SSF52540">
    <property type="entry name" value="P-loop containing nucleoside triphosphate hydrolases"/>
    <property type="match status" value="1"/>
</dbReference>
<dbReference type="CDD" id="cd18808">
    <property type="entry name" value="SF1_C_Upf1"/>
    <property type="match status" value="1"/>
</dbReference>
<evidence type="ECO:0000256" key="2">
    <source>
        <dbReference type="ARBA" id="ARBA00022490"/>
    </source>
</evidence>
<evidence type="ECO:0000256" key="5">
    <source>
        <dbReference type="ARBA" id="ARBA00022771"/>
    </source>
</evidence>